<name>A0A1X0Q6M0_9MICR</name>
<dbReference type="Proteomes" id="UP000192356">
    <property type="component" value="Unassembled WGS sequence"/>
</dbReference>
<comment type="caution">
    <text evidence="1">The sequence shown here is derived from an EMBL/GenBank/DDBJ whole genome shotgun (WGS) entry which is preliminary data.</text>
</comment>
<dbReference type="EMBL" id="LVKB01000329">
    <property type="protein sequence ID" value="ORD95406.1"/>
    <property type="molecule type" value="Genomic_DNA"/>
</dbReference>
<dbReference type="VEuPathDB" id="MicrosporidiaDB:HERIO_2521"/>
<evidence type="ECO:0000313" key="2">
    <source>
        <dbReference type="Proteomes" id="UP000192356"/>
    </source>
</evidence>
<reference evidence="1 2" key="1">
    <citation type="journal article" date="2017" name="Environ. Microbiol.">
        <title>Decay of the glycolytic pathway and adaptation to intranuclear parasitism within Enterocytozoonidae microsporidia.</title>
        <authorList>
            <person name="Wiredu Boakye D."/>
            <person name="Jaroenlak P."/>
            <person name="Prachumwat A."/>
            <person name="Williams T.A."/>
            <person name="Bateman K.S."/>
            <person name="Itsathitphaisarn O."/>
            <person name="Sritunyalucksana K."/>
            <person name="Paszkiewicz K.H."/>
            <person name="Moore K.A."/>
            <person name="Stentiford G.D."/>
            <person name="Williams B.A."/>
        </authorList>
    </citation>
    <scope>NUCLEOTIDE SEQUENCE [LARGE SCALE GENOMIC DNA]</scope>
    <source>
        <strain evidence="1 2">GB1</strain>
    </source>
</reference>
<accession>A0A1X0Q6M0</accession>
<sequence length="63" mass="7691">MIVKHFLIESPKKRIKNDLLNTDYYDEKDIKYNDSPENMGEHIRHRINQEGERELAYQPKKLF</sequence>
<keyword evidence="2" id="KW-1185">Reference proteome</keyword>
<dbReference type="AlphaFoldDB" id="A0A1X0Q6M0"/>
<proteinExistence type="predicted"/>
<protein>
    <submittedName>
        <fullName evidence="1">Uncharacterized protein</fullName>
    </submittedName>
</protein>
<organism evidence="1 2">
    <name type="scientific">Hepatospora eriocheir</name>
    <dbReference type="NCBI Taxonomy" id="1081669"/>
    <lineage>
        <taxon>Eukaryota</taxon>
        <taxon>Fungi</taxon>
        <taxon>Fungi incertae sedis</taxon>
        <taxon>Microsporidia</taxon>
        <taxon>Hepatosporidae</taxon>
        <taxon>Hepatospora</taxon>
    </lineage>
</organism>
<gene>
    <name evidence="1" type="ORF">HERIO_2521</name>
</gene>
<evidence type="ECO:0000313" key="1">
    <source>
        <dbReference type="EMBL" id="ORD95406.1"/>
    </source>
</evidence>